<dbReference type="InterPro" id="IPR001374">
    <property type="entry name" value="R3H_dom"/>
</dbReference>
<dbReference type="GeneID" id="112050026"/>
<dbReference type="Pfam" id="PF01424">
    <property type="entry name" value="R3H"/>
    <property type="match status" value="1"/>
</dbReference>
<feature type="domain" description="XRN2-binding (XTBD)" evidence="3">
    <location>
        <begin position="9"/>
        <end position="93"/>
    </location>
</feature>
<name>A0ABM3LVN3_BICAN</name>
<dbReference type="PROSITE" id="PS51061">
    <property type="entry name" value="R3H"/>
    <property type="match status" value="1"/>
</dbReference>
<protein>
    <submittedName>
        <fullName evidence="5">Uncharacterized protein LOC112050026</fullName>
    </submittedName>
</protein>
<sequence length="481" mass="54327">MSFDASWDVDKYRDEHESEEHWLLRKAFMERWKTDYSEERLVCLARVFFNIEFMGCRYPTEIMQEVARLSHDVAQQYRKLKKTKLQRTFVSASDAAEDRAKGVKRCGGVIVDSPAPKSTRINFVPQGHCETNESTINISDDEQNESYDKQLRNSKAETLLTRDIIPAHNINLNKHNDSANINNDIPNAHNENAIPQSADRNEYFKDLESLKCLNIQCFNDNMFNSAYGRMVLLIRPWSSKLGNIQSSSQVCHIPLVTTYEDGCLSLMLNGRLVARAAGASKAEARSMVENIAWNRLKEELVSVLIKEQWIAQGDRISVNDVSGNKSEFGTPVDNSVATKMMKLMGWKGGGLGVDAQGIAEPIKPHLQMVNRAGLGSNTSDIRQLRRAGFELMRRFVAADTVDVDLVFSADFSKEERAVMHQCAQRSGLASRSYGADADRFLVVKKKLDPFSLVHAVLEKGGNTSKYQVFLPVALQQKRQFY</sequence>
<dbReference type="Pfam" id="PF11952">
    <property type="entry name" value="XTBD"/>
    <property type="match status" value="1"/>
</dbReference>
<dbReference type="SMART" id="SM00393">
    <property type="entry name" value="R3H"/>
    <property type="match status" value="1"/>
</dbReference>
<dbReference type="PROSITE" id="PS50174">
    <property type="entry name" value="G_PATCH"/>
    <property type="match status" value="1"/>
</dbReference>
<organism evidence="4 5">
    <name type="scientific">Bicyclus anynana</name>
    <name type="common">Squinting bush brown butterfly</name>
    <dbReference type="NCBI Taxonomy" id="110368"/>
    <lineage>
        <taxon>Eukaryota</taxon>
        <taxon>Metazoa</taxon>
        <taxon>Ecdysozoa</taxon>
        <taxon>Arthropoda</taxon>
        <taxon>Hexapoda</taxon>
        <taxon>Insecta</taxon>
        <taxon>Pterygota</taxon>
        <taxon>Neoptera</taxon>
        <taxon>Endopterygota</taxon>
        <taxon>Lepidoptera</taxon>
        <taxon>Glossata</taxon>
        <taxon>Ditrysia</taxon>
        <taxon>Papilionoidea</taxon>
        <taxon>Nymphalidae</taxon>
        <taxon>Satyrinae</taxon>
        <taxon>Satyrini</taxon>
        <taxon>Mycalesina</taxon>
        <taxon>Bicyclus</taxon>
    </lineage>
</organism>
<dbReference type="Pfam" id="PF01585">
    <property type="entry name" value="G-patch"/>
    <property type="match status" value="1"/>
</dbReference>
<gene>
    <name evidence="5" type="primary">LOC112050026</name>
</gene>
<feature type="domain" description="R3H" evidence="2">
    <location>
        <begin position="382"/>
        <end position="447"/>
    </location>
</feature>
<evidence type="ECO:0000259" key="3">
    <source>
        <dbReference type="PROSITE" id="PS51827"/>
    </source>
</evidence>
<dbReference type="Proteomes" id="UP001652582">
    <property type="component" value="Chromosome 18"/>
</dbReference>
<dbReference type="SUPFAM" id="SSF82708">
    <property type="entry name" value="R3H domain"/>
    <property type="match status" value="1"/>
</dbReference>
<dbReference type="PANTHER" id="PTHR48430:SF1">
    <property type="entry name" value="PARTNER OF XRN-2 PROTEIN 1"/>
    <property type="match status" value="1"/>
</dbReference>
<reference evidence="5" key="1">
    <citation type="submission" date="2025-08" db="UniProtKB">
        <authorList>
            <consortium name="RefSeq"/>
        </authorList>
    </citation>
    <scope>IDENTIFICATION</scope>
</reference>
<keyword evidence="4" id="KW-1185">Reference proteome</keyword>
<dbReference type="InterPro" id="IPR000467">
    <property type="entry name" value="G_patch_dom"/>
</dbReference>
<proteinExistence type="predicted"/>
<dbReference type="InterPro" id="IPR021859">
    <property type="entry name" value="XTBD"/>
</dbReference>
<dbReference type="PROSITE" id="PS51827">
    <property type="entry name" value="XTBD"/>
    <property type="match status" value="1"/>
</dbReference>
<feature type="domain" description="G-patch" evidence="1">
    <location>
        <begin position="333"/>
        <end position="379"/>
    </location>
</feature>
<accession>A0ABM3LVN3</accession>
<evidence type="ECO:0000313" key="4">
    <source>
        <dbReference type="Proteomes" id="UP001652582"/>
    </source>
</evidence>
<dbReference type="InterPro" id="IPR036867">
    <property type="entry name" value="R3H_dom_sf"/>
</dbReference>
<evidence type="ECO:0000259" key="1">
    <source>
        <dbReference type="PROSITE" id="PS50174"/>
    </source>
</evidence>
<evidence type="ECO:0000313" key="5">
    <source>
        <dbReference type="RefSeq" id="XP_052743126.1"/>
    </source>
</evidence>
<dbReference type="RefSeq" id="XP_052743126.1">
    <property type="nucleotide sequence ID" value="XM_052887166.1"/>
</dbReference>
<dbReference type="Gene3D" id="3.30.1370.50">
    <property type="entry name" value="R3H-like domain"/>
    <property type="match status" value="1"/>
</dbReference>
<dbReference type="SMART" id="SM00443">
    <property type="entry name" value="G_patch"/>
    <property type="match status" value="1"/>
</dbReference>
<evidence type="ECO:0000259" key="2">
    <source>
        <dbReference type="PROSITE" id="PS51061"/>
    </source>
</evidence>
<dbReference type="PANTHER" id="PTHR48430">
    <property type="entry name" value="PARTNER OF XRN-2 PROTEIN 1"/>
    <property type="match status" value="1"/>
</dbReference>